<comment type="caution">
    <text evidence="1">The sequence shown here is derived from an EMBL/GenBank/DDBJ whole genome shotgun (WGS) entry which is preliminary data.</text>
</comment>
<accession>A0ACC2WAX7</accession>
<dbReference type="EMBL" id="JASBWR010000019">
    <property type="protein sequence ID" value="KAJ9108561.1"/>
    <property type="molecule type" value="Genomic_DNA"/>
</dbReference>
<sequence length="861" mass="90674">MTSMHRQEVPCGPSSSATLTSELVTDTTVLEDTAPRDTVDLPPRSRGKGEVRILIAEYGHLAPMDLMTPVPTAGVRVIGPEDVEYMTAVLGSETIHSRETRTDPLPRSAVSYLESRKEKETKQEHARMAYEDDFTRFIQRHHEMSRAKTALREPGIKDGLPHCWVPTPLGAAGGLSVEMATTHCKQSYHRLVVSYTYLARLERHTWPRESECRDMEDEYLGCFEAVLGQHFGQSVPIEWAYAGSAAGELKLVFTAAAATTPRAVSSSASVPQSSSAASSTPTPAVSRTPSTPAVASSSVRPSASTVPTTTPTSGSMTPNLRRRAVTSSSAFTKTVTTVPLSYTSIGWAPIALPSGSYDLAAYLVPASSGETERVVGTLKGVTVVQGSDDSCLSSSGSVQSSTSNAAGATTSGSQASTGIPASGESTVDSSSSINKNENTSNKGPIIGGVVGAVLGSALLALLVYFCIIRPRRRRAAGEKETRGVGSAFGWDFGTLGSTTAGGGGVGRTSSSGSRRRTGTAEYPAVSSVSGPISATHVQGFQGYGNPLQRKEQLNGATAFDQPLSMDNHASPHRNGPPPARPVHPSSHLDNNTDYAEKDPEKAFPVRDNAIEMIPVLPRMNTAFIPPAEHDFRRATTTGNRDFFPEQEILASTSPSPVYFDASPFGHDHASENLGGGTTNTPSSQGHENTTTTLSESSHTTGNSHANLMYYSRSQHGTTNPSDLTRRASAVLPDDIFGLAGGGVQRHPSSATTSGSQRRRSAAGLAMGGGGGAGGGVERSTSVRRKPVPPVIVDEYERGSMREAPPPPSPPRRTEDRGGGPPMREGGGGTPAVGLEEGSETVPRGLVKQKSFVLDVDRPLVQ</sequence>
<gene>
    <name evidence="1" type="ORF">QFC19_002277</name>
</gene>
<keyword evidence="2" id="KW-1185">Reference proteome</keyword>
<name>A0ACC2WAX7_9TREE</name>
<evidence type="ECO:0000313" key="2">
    <source>
        <dbReference type="Proteomes" id="UP001241377"/>
    </source>
</evidence>
<organism evidence="1 2">
    <name type="scientific">Naganishia cerealis</name>
    <dbReference type="NCBI Taxonomy" id="610337"/>
    <lineage>
        <taxon>Eukaryota</taxon>
        <taxon>Fungi</taxon>
        <taxon>Dikarya</taxon>
        <taxon>Basidiomycota</taxon>
        <taxon>Agaricomycotina</taxon>
        <taxon>Tremellomycetes</taxon>
        <taxon>Filobasidiales</taxon>
        <taxon>Filobasidiaceae</taxon>
        <taxon>Naganishia</taxon>
    </lineage>
</organism>
<protein>
    <submittedName>
        <fullName evidence="1">Uncharacterized protein</fullName>
    </submittedName>
</protein>
<evidence type="ECO:0000313" key="1">
    <source>
        <dbReference type="EMBL" id="KAJ9108561.1"/>
    </source>
</evidence>
<proteinExistence type="predicted"/>
<dbReference type="Proteomes" id="UP001241377">
    <property type="component" value="Unassembled WGS sequence"/>
</dbReference>
<reference evidence="1" key="1">
    <citation type="submission" date="2023-04" db="EMBL/GenBank/DDBJ databases">
        <title>Draft Genome sequencing of Naganishia species isolated from polar environments using Oxford Nanopore Technology.</title>
        <authorList>
            <person name="Leo P."/>
            <person name="Venkateswaran K."/>
        </authorList>
    </citation>
    <scope>NUCLEOTIDE SEQUENCE</scope>
    <source>
        <strain evidence="1">MNA-CCFEE 5261</strain>
    </source>
</reference>